<dbReference type="Proteomes" id="UP001151760">
    <property type="component" value="Unassembled WGS sequence"/>
</dbReference>
<proteinExistence type="predicted"/>
<organism evidence="1 2">
    <name type="scientific">Tanacetum coccineum</name>
    <dbReference type="NCBI Taxonomy" id="301880"/>
    <lineage>
        <taxon>Eukaryota</taxon>
        <taxon>Viridiplantae</taxon>
        <taxon>Streptophyta</taxon>
        <taxon>Embryophyta</taxon>
        <taxon>Tracheophyta</taxon>
        <taxon>Spermatophyta</taxon>
        <taxon>Magnoliopsida</taxon>
        <taxon>eudicotyledons</taxon>
        <taxon>Gunneridae</taxon>
        <taxon>Pentapetalae</taxon>
        <taxon>asterids</taxon>
        <taxon>campanulids</taxon>
        <taxon>Asterales</taxon>
        <taxon>Asteraceae</taxon>
        <taxon>Asteroideae</taxon>
        <taxon>Anthemideae</taxon>
        <taxon>Anthemidinae</taxon>
        <taxon>Tanacetum</taxon>
    </lineage>
</organism>
<dbReference type="EMBL" id="BQNB010010275">
    <property type="protein sequence ID" value="GJS75041.1"/>
    <property type="molecule type" value="Genomic_DNA"/>
</dbReference>
<name>A0ABQ4YCA1_9ASTR</name>
<reference evidence="1" key="1">
    <citation type="journal article" date="2022" name="Int. J. Mol. Sci.">
        <title>Draft Genome of Tanacetum Coccineum: Genomic Comparison of Closely Related Tanacetum-Family Plants.</title>
        <authorList>
            <person name="Yamashiro T."/>
            <person name="Shiraishi A."/>
            <person name="Nakayama K."/>
            <person name="Satake H."/>
        </authorList>
    </citation>
    <scope>NUCLEOTIDE SEQUENCE</scope>
</reference>
<evidence type="ECO:0000313" key="2">
    <source>
        <dbReference type="Proteomes" id="UP001151760"/>
    </source>
</evidence>
<accession>A0ABQ4YCA1</accession>
<keyword evidence="1" id="KW-0548">Nucleotidyltransferase</keyword>
<dbReference type="PANTHER" id="PTHR33116">
    <property type="entry name" value="REVERSE TRANSCRIPTASE ZINC-BINDING DOMAIN-CONTAINING PROTEIN-RELATED-RELATED"/>
    <property type="match status" value="1"/>
</dbReference>
<gene>
    <name evidence="1" type="ORF">Tco_0724922</name>
</gene>
<keyword evidence="1" id="KW-0808">Transferase</keyword>
<keyword evidence="2" id="KW-1185">Reference proteome</keyword>
<dbReference type="PANTHER" id="PTHR33116:SF78">
    <property type="entry name" value="OS12G0587133 PROTEIN"/>
    <property type="match status" value="1"/>
</dbReference>
<comment type="caution">
    <text evidence="1">The sequence shown here is derived from an EMBL/GenBank/DDBJ whole genome shotgun (WGS) entry which is preliminary data.</text>
</comment>
<protein>
    <submittedName>
        <fullName evidence="1">RNA-directed DNA polymerase, eukaryota</fullName>
    </submittedName>
</protein>
<sequence length="253" mass="28432">MSSMRCLISSQKVRFPKVVNASFIALIPKMQDAKVAKDYRPISLISSLYKIIAKILANRLVVVLGDLVSEVQSAFIANRQILEGLILVNGIPTGEFHFRRGLKQGDPLSPFLFILVMESLHLSFQNVVNEGLFKDCFHKASGLYMNLQKSKLLGFAVEDEKVSRAAMKMGCCTLKTPFSYLGIKVGGMMSRIKSWDEIVDKLQSRLSKWKMKTLSIGGRLTLLKSMLGSTPIYYISMFKVPSKVLKCLEDIRR</sequence>
<reference evidence="1" key="2">
    <citation type="submission" date="2022-01" db="EMBL/GenBank/DDBJ databases">
        <authorList>
            <person name="Yamashiro T."/>
            <person name="Shiraishi A."/>
            <person name="Satake H."/>
            <person name="Nakayama K."/>
        </authorList>
    </citation>
    <scope>NUCLEOTIDE SEQUENCE</scope>
</reference>
<evidence type="ECO:0000313" key="1">
    <source>
        <dbReference type="EMBL" id="GJS75041.1"/>
    </source>
</evidence>
<dbReference type="GO" id="GO:0003964">
    <property type="term" value="F:RNA-directed DNA polymerase activity"/>
    <property type="evidence" value="ECO:0007669"/>
    <property type="project" value="UniProtKB-KW"/>
</dbReference>
<keyword evidence="1" id="KW-0695">RNA-directed DNA polymerase</keyword>